<dbReference type="RefSeq" id="WP_173038909.1">
    <property type="nucleotide sequence ID" value="NZ_AP022870.1"/>
</dbReference>
<protein>
    <submittedName>
        <fullName evidence="2">Alpha/beta hydrolase</fullName>
    </submittedName>
</protein>
<reference evidence="2 3" key="1">
    <citation type="submission" date="2020-03" db="EMBL/GenBank/DDBJ databases">
        <title>Whole genome shotgun sequence of Phytohabitans flavus NBRC 107702.</title>
        <authorList>
            <person name="Komaki H."/>
            <person name="Tamura T."/>
        </authorList>
    </citation>
    <scope>NUCLEOTIDE SEQUENCE [LARGE SCALE GENOMIC DNA]</scope>
    <source>
        <strain evidence="2 3">NBRC 107702</strain>
    </source>
</reference>
<dbReference type="Proteomes" id="UP000502508">
    <property type="component" value="Chromosome"/>
</dbReference>
<dbReference type="Pfam" id="PF12697">
    <property type="entry name" value="Abhydrolase_6"/>
    <property type="match status" value="1"/>
</dbReference>
<dbReference type="KEGG" id="pfla:Pflav_054840"/>
<feature type="domain" description="AB hydrolase-1" evidence="1">
    <location>
        <begin position="31"/>
        <end position="284"/>
    </location>
</feature>
<dbReference type="InterPro" id="IPR000639">
    <property type="entry name" value="Epox_hydrolase-like"/>
</dbReference>
<dbReference type="AlphaFoldDB" id="A0A6F8XYZ8"/>
<dbReference type="PRINTS" id="PR00412">
    <property type="entry name" value="EPOXHYDRLASE"/>
</dbReference>
<dbReference type="Gene3D" id="3.40.50.1820">
    <property type="entry name" value="alpha/beta hydrolase"/>
    <property type="match status" value="1"/>
</dbReference>
<evidence type="ECO:0000313" key="2">
    <source>
        <dbReference type="EMBL" id="BCB79074.1"/>
    </source>
</evidence>
<accession>A0A6F8XYZ8</accession>
<keyword evidence="2" id="KW-0378">Hydrolase</keyword>
<dbReference type="InterPro" id="IPR029058">
    <property type="entry name" value="AB_hydrolase_fold"/>
</dbReference>
<dbReference type="InterPro" id="IPR050228">
    <property type="entry name" value="Carboxylesterase_BioH"/>
</dbReference>
<proteinExistence type="predicted"/>
<reference evidence="2 3" key="2">
    <citation type="submission" date="2020-03" db="EMBL/GenBank/DDBJ databases">
        <authorList>
            <person name="Ichikawa N."/>
            <person name="Kimura A."/>
            <person name="Kitahashi Y."/>
            <person name="Uohara A."/>
        </authorList>
    </citation>
    <scope>NUCLEOTIDE SEQUENCE [LARGE SCALE GENOMIC DNA]</scope>
    <source>
        <strain evidence="2 3">NBRC 107702</strain>
    </source>
</reference>
<gene>
    <name evidence="2" type="ORF">Pflav_054840</name>
</gene>
<evidence type="ECO:0000259" key="1">
    <source>
        <dbReference type="Pfam" id="PF12697"/>
    </source>
</evidence>
<dbReference type="PANTHER" id="PTHR43194">
    <property type="entry name" value="HYDROLASE ALPHA/BETA FOLD FAMILY"/>
    <property type="match status" value="1"/>
</dbReference>
<dbReference type="InterPro" id="IPR000073">
    <property type="entry name" value="AB_hydrolase_1"/>
</dbReference>
<dbReference type="PANTHER" id="PTHR43194:SF2">
    <property type="entry name" value="PEROXISOMAL MEMBRANE PROTEIN LPX1"/>
    <property type="match status" value="1"/>
</dbReference>
<name>A0A6F8XYZ8_9ACTN</name>
<evidence type="ECO:0000313" key="3">
    <source>
        <dbReference type="Proteomes" id="UP000502508"/>
    </source>
</evidence>
<dbReference type="EMBL" id="AP022870">
    <property type="protein sequence ID" value="BCB79074.1"/>
    <property type="molecule type" value="Genomic_DNA"/>
</dbReference>
<dbReference type="GO" id="GO:0016787">
    <property type="term" value="F:hydrolase activity"/>
    <property type="evidence" value="ECO:0007669"/>
    <property type="project" value="UniProtKB-KW"/>
</dbReference>
<dbReference type="SUPFAM" id="SSF53474">
    <property type="entry name" value="alpha/beta-Hydrolases"/>
    <property type="match status" value="1"/>
</dbReference>
<organism evidence="2 3">
    <name type="scientific">Phytohabitans flavus</name>
    <dbReference type="NCBI Taxonomy" id="1076124"/>
    <lineage>
        <taxon>Bacteria</taxon>
        <taxon>Bacillati</taxon>
        <taxon>Actinomycetota</taxon>
        <taxon>Actinomycetes</taxon>
        <taxon>Micromonosporales</taxon>
        <taxon>Micromonosporaceae</taxon>
    </lineage>
</organism>
<keyword evidence="3" id="KW-1185">Reference proteome</keyword>
<sequence>MTTVEQAEIRLSDGPRLHIRTAGQPGAPVTVVLLHGWVLDGRTWHRQVPSLAKVARVVMYDARGHGRSGGLDRRTATLDQLGDDLAEVLRVVAPTGPVVLAGHSLGGMTIMEYAHRHPADFADRVAGLFLLSTTAEGHTHTVYGLPPRVANLVRVAEMTSAQVLARLGDWRPHRVFALALRPSLRWLLFGHPCDPADLHLTTQAVVRASLGSIGGFRPSVGAQARLETLAALPSVPTAVLVGERDKLTPPACSLSITKALPGAALTICPGAGHMLMLERPDVVTSALIEVVRAVHDQHRGA</sequence>